<dbReference type="EMBL" id="JACHXK010000012">
    <property type="protein sequence ID" value="MBB3112369.1"/>
    <property type="molecule type" value="Genomic_DNA"/>
</dbReference>
<comment type="caution">
    <text evidence="1">The sequence shown here is derived from an EMBL/GenBank/DDBJ whole genome shotgun (WGS) entry which is preliminary data.</text>
</comment>
<dbReference type="RefSeq" id="WP_183602496.1">
    <property type="nucleotide sequence ID" value="NZ_JACHXK010000012.1"/>
</dbReference>
<organism evidence="1 2">
    <name type="scientific">Paenibacillus phyllosphaerae</name>
    <dbReference type="NCBI Taxonomy" id="274593"/>
    <lineage>
        <taxon>Bacteria</taxon>
        <taxon>Bacillati</taxon>
        <taxon>Bacillota</taxon>
        <taxon>Bacilli</taxon>
        <taxon>Bacillales</taxon>
        <taxon>Paenibacillaceae</taxon>
        <taxon>Paenibacillus</taxon>
    </lineage>
</organism>
<sequence length="175" mass="19162">MAVFSTGMLPGVPGMTGQFGDIDCFILNLNAIPSRVLIQIVDWRDKVLLINESFVIPANSELPVGFGFANLHIHEVRVTVNLSRNVIVNIFSTVPNSRTQILNRQLTEVLTPLTVPPATSNSRVKVVRANKGTASIIRSRNSNATIKRGKNSEATIFRGKNVPKPSKKSKRMGTN</sequence>
<name>A0A7W5B0U9_9BACL</name>
<gene>
    <name evidence="1" type="ORF">FHS18_004470</name>
</gene>
<dbReference type="AlphaFoldDB" id="A0A7W5B0U9"/>
<keyword evidence="2" id="KW-1185">Reference proteome</keyword>
<reference evidence="1 2" key="1">
    <citation type="submission" date="2020-08" db="EMBL/GenBank/DDBJ databases">
        <title>Genomic Encyclopedia of Type Strains, Phase III (KMG-III): the genomes of soil and plant-associated and newly described type strains.</title>
        <authorList>
            <person name="Whitman W."/>
        </authorList>
    </citation>
    <scope>NUCLEOTIDE SEQUENCE [LARGE SCALE GENOMIC DNA]</scope>
    <source>
        <strain evidence="1 2">CECT 5862</strain>
    </source>
</reference>
<evidence type="ECO:0000313" key="1">
    <source>
        <dbReference type="EMBL" id="MBB3112369.1"/>
    </source>
</evidence>
<protein>
    <submittedName>
        <fullName evidence="1">Uncharacterized protein</fullName>
    </submittedName>
</protein>
<accession>A0A7W5B0U9</accession>
<evidence type="ECO:0000313" key="2">
    <source>
        <dbReference type="Proteomes" id="UP000570361"/>
    </source>
</evidence>
<dbReference type="Proteomes" id="UP000570361">
    <property type="component" value="Unassembled WGS sequence"/>
</dbReference>
<proteinExistence type="predicted"/>